<dbReference type="CDD" id="cd17546">
    <property type="entry name" value="REC_hyHK_CKI1_RcsC-like"/>
    <property type="match status" value="1"/>
</dbReference>
<dbReference type="EMBL" id="CP017708">
    <property type="protein sequence ID" value="AOY78982.1"/>
    <property type="molecule type" value="Genomic_DNA"/>
</dbReference>
<dbReference type="SMART" id="SM00387">
    <property type="entry name" value="HATPase_c"/>
    <property type="match status" value="1"/>
</dbReference>
<dbReference type="GO" id="GO:0016020">
    <property type="term" value="C:membrane"/>
    <property type="evidence" value="ECO:0007669"/>
    <property type="project" value="UniProtKB-SubCell"/>
</dbReference>
<feature type="modified residue" description="4-aspartylphosphate" evidence="13">
    <location>
        <position position="508"/>
    </location>
</feature>
<evidence type="ECO:0000259" key="15">
    <source>
        <dbReference type="PROSITE" id="PS50109"/>
    </source>
</evidence>
<keyword evidence="11" id="KW-0902">Two-component regulatory system</keyword>
<dbReference type="EC" id="2.7.13.3" evidence="3"/>
<dbReference type="CDD" id="cd00082">
    <property type="entry name" value="HisKA"/>
    <property type="match status" value="1"/>
</dbReference>
<organism evidence="17 18">
    <name type="scientific">Moorena producens (strain JHB)</name>
    <dbReference type="NCBI Taxonomy" id="1454205"/>
    <lineage>
        <taxon>Bacteria</taxon>
        <taxon>Bacillati</taxon>
        <taxon>Cyanobacteriota</taxon>
        <taxon>Cyanophyceae</taxon>
        <taxon>Coleofasciculales</taxon>
        <taxon>Coleofasciculaceae</taxon>
        <taxon>Moorena</taxon>
    </lineage>
</organism>
<dbReference type="Gene3D" id="3.40.50.2300">
    <property type="match status" value="2"/>
</dbReference>
<dbReference type="Pfam" id="PF02518">
    <property type="entry name" value="HATPase_c"/>
    <property type="match status" value="1"/>
</dbReference>
<accession>A0A1D9FUC6</accession>
<evidence type="ECO:0000256" key="5">
    <source>
        <dbReference type="ARBA" id="ARBA00022679"/>
    </source>
</evidence>
<dbReference type="InterPro" id="IPR001789">
    <property type="entry name" value="Sig_transdc_resp-reg_receiver"/>
</dbReference>
<keyword evidence="9" id="KW-0067">ATP-binding</keyword>
<evidence type="ECO:0000256" key="9">
    <source>
        <dbReference type="ARBA" id="ARBA00022840"/>
    </source>
</evidence>
<dbReference type="AlphaFoldDB" id="A0A1D9FUC6"/>
<gene>
    <name evidence="17" type="ORF">BJP36_02760</name>
</gene>
<proteinExistence type="predicted"/>
<keyword evidence="4 13" id="KW-0597">Phosphoprotein</keyword>
<reference evidence="18" key="1">
    <citation type="submission" date="2016-10" db="EMBL/GenBank/DDBJ databases">
        <title>Comparative genomics uncovers the prolific and rare metabolic potential of the cyanobacterial genus Moorea.</title>
        <authorList>
            <person name="Leao T."/>
            <person name="Castelao G."/>
            <person name="Korobeynikov A."/>
            <person name="Monroe E.A."/>
            <person name="Podell S."/>
            <person name="Glukhov E."/>
            <person name="Allen E."/>
            <person name="Gerwick W.H."/>
            <person name="Gerwick L."/>
        </authorList>
    </citation>
    <scope>NUCLEOTIDE SEQUENCE [LARGE SCALE GENOMIC DNA]</scope>
    <source>
        <strain evidence="18">JHB</strain>
    </source>
</reference>
<dbReference type="InterPro" id="IPR003594">
    <property type="entry name" value="HATPase_dom"/>
</dbReference>
<comment type="catalytic activity">
    <reaction evidence="1">
        <text>ATP + protein L-histidine = ADP + protein N-phospho-L-histidine.</text>
        <dbReference type="EC" id="2.7.13.3"/>
    </reaction>
</comment>
<keyword evidence="7" id="KW-0547">Nucleotide-binding</keyword>
<evidence type="ECO:0000256" key="10">
    <source>
        <dbReference type="ARBA" id="ARBA00022989"/>
    </source>
</evidence>
<dbReference type="InterPro" id="IPR003661">
    <property type="entry name" value="HisK_dim/P_dom"/>
</dbReference>
<evidence type="ECO:0000256" key="8">
    <source>
        <dbReference type="ARBA" id="ARBA00022777"/>
    </source>
</evidence>
<dbReference type="InterPro" id="IPR036890">
    <property type="entry name" value="HATPase_C_sf"/>
</dbReference>
<dbReference type="InterPro" id="IPR011006">
    <property type="entry name" value="CheY-like_superfamily"/>
</dbReference>
<dbReference type="CDD" id="cd16922">
    <property type="entry name" value="HATPase_EvgS-ArcB-TorS-like"/>
    <property type="match status" value="1"/>
</dbReference>
<evidence type="ECO:0000256" key="2">
    <source>
        <dbReference type="ARBA" id="ARBA00004370"/>
    </source>
</evidence>
<dbReference type="SUPFAM" id="SSF55874">
    <property type="entry name" value="ATPase domain of HSP90 chaperone/DNA topoisomerase II/histidine kinase"/>
    <property type="match status" value="1"/>
</dbReference>
<evidence type="ECO:0000256" key="1">
    <source>
        <dbReference type="ARBA" id="ARBA00000085"/>
    </source>
</evidence>
<dbReference type="PRINTS" id="PR00344">
    <property type="entry name" value="BCTRLSENSOR"/>
</dbReference>
<evidence type="ECO:0000256" key="14">
    <source>
        <dbReference type="SAM" id="Coils"/>
    </source>
</evidence>
<dbReference type="PROSITE" id="PS50110">
    <property type="entry name" value="RESPONSE_REGULATORY"/>
    <property type="match status" value="2"/>
</dbReference>
<keyword evidence="6" id="KW-0812">Transmembrane</keyword>
<dbReference type="CDD" id="cd19920">
    <property type="entry name" value="REC_PA4781-like"/>
    <property type="match status" value="1"/>
</dbReference>
<feature type="domain" description="Response regulatory" evidence="16">
    <location>
        <begin position="459"/>
        <end position="575"/>
    </location>
</feature>
<dbReference type="PANTHER" id="PTHR45339:SF1">
    <property type="entry name" value="HYBRID SIGNAL TRANSDUCTION HISTIDINE KINASE J"/>
    <property type="match status" value="1"/>
</dbReference>
<protein>
    <recommendedName>
        <fullName evidence="3">histidine kinase</fullName>
        <ecNumber evidence="3">2.7.13.3</ecNumber>
    </recommendedName>
</protein>
<dbReference type="Gene3D" id="3.30.565.10">
    <property type="entry name" value="Histidine kinase-like ATPase, C-terminal domain"/>
    <property type="match status" value="1"/>
</dbReference>
<dbReference type="GO" id="GO:0000155">
    <property type="term" value="F:phosphorelay sensor kinase activity"/>
    <property type="evidence" value="ECO:0007669"/>
    <property type="project" value="InterPro"/>
</dbReference>
<dbReference type="InterPro" id="IPR005467">
    <property type="entry name" value="His_kinase_dom"/>
</dbReference>
<keyword evidence="5" id="KW-0808">Transferase</keyword>
<keyword evidence="10" id="KW-1133">Transmembrane helix</keyword>
<dbReference type="PANTHER" id="PTHR45339">
    <property type="entry name" value="HYBRID SIGNAL TRANSDUCTION HISTIDINE KINASE J"/>
    <property type="match status" value="1"/>
</dbReference>
<keyword evidence="8" id="KW-0418">Kinase</keyword>
<dbReference type="Gene3D" id="1.10.287.130">
    <property type="match status" value="1"/>
</dbReference>
<dbReference type="SUPFAM" id="SSF52172">
    <property type="entry name" value="CheY-like"/>
    <property type="match status" value="2"/>
</dbReference>
<evidence type="ECO:0000313" key="18">
    <source>
        <dbReference type="Proteomes" id="UP000176944"/>
    </source>
</evidence>
<evidence type="ECO:0000256" key="4">
    <source>
        <dbReference type="ARBA" id="ARBA00022553"/>
    </source>
</evidence>
<evidence type="ECO:0000256" key="3">
    <source>
        <dbReference type="ARBA" id="ARBA00012438"/>
    </source>
</evidence>
<dbReference type="GO" id="GO:0005524">
    <property type="term" value="F:ATP binding"/>
    <property type="evidence" value="ECO:0007669"/>
    <property type="project" value="UniProtKB-KW"/>
</dbReference>
<dbReference type="SUPFAM" id="SSF47384">
    <property type="entry name" value="Homodimeric domain of signal transducing histidine kinase"/>
    <property type="match status" value="1"/>
</dbReference>
<keyword evidence="12" id="KW-0472">Membrane</keyword>
<evidence type="ECO:0000259" key="16">
    <source>
        <dbReference type="PROSITE" id="PS50110"/>
    </source>
</evidence>
<dbReference type="Pfam" id="PF00072">
    <property type="entry name" value="Response_reg"/>
    <property type="match status" value="2"/>
</dbReference>
<feature type="domain" description="Response regulatory" evidence="16">
    <location>
        <begin position="16"/>
        <end position="132"/>
    </location>
</feature>
<feature type="coiled-coil region" evidence="14">
    <location>
        <begin position="131"/>
        <end position="168"/>
    </location>
</feature>
<comment type="subcellular location">
    <subcellularLocation>
        <location evidence="2">Membrane</location>
    </subcellularLocation>
</comment>
<dbReference type="InterPro" id="IPR036097">
    <property type="entry name" value="HisK_dim/P_sf"/>
</dbReference>
<evidence type="ECO:0000256" key="12">
    <source>
        <dbReference type="ARBA" id="ARBA00023136"/>
    </source>
</evidence>
<name>A0A1D9FUC6_MOOP1</name>
<dbReference type="PROSITE" id="PS50109">
    <property type="entry name" value="HIS_KIN"/>
    <property type="match status" value="1"/>
</dbReference>
<evidence type="ECO:0000256" key="6">
    <source>
        <dbReference type="ARBA" id="ARBA00022692"/>
    </source>
</evidence>
<feature type="modified residue" description="4-aspartylphosphate" evidence="13">
    <location>
        <position position="65"/>
    </location>
</feature>
<dbReference type="SMART" id="SM00448">
    <property type="entry name" value="REC"/>
    <property type="match status" value="2"/>
</dbReference>
<dbReference type="Pfam" id="PF00512">
    <property type="entry name" value="HisKA"/>
    <property type="match status" value="1"/>
</dbReference>
<dbReference type="SMART" id="SM00388">
    <property type="entry name" value="HisKA"/>
    <property type="match status" value="1"/>
</dbReference>
<dbReference type="Proteomes" id="UP000176944">
    <property type="component" value="Chromosome"/>
</dbReference>
<evidence type="ECO:0000256" key="13">
    <source>
        <dbReference type="PROSITE-ProRule" id="PRU00169"/>
    </source>
</evidence>
<evidence type="ECO:0000256" key="7">
    <source>
        <dbReference type="ARBA" id="ARBA00022741"/>
    </source>
</evidence>
<evidence type="ECO:0000313" key="17">
    <source>
        <dbReference type="EMBL" id="AOY78982.1"/>
    </source>
</evidence>
<sequence length="671" mass="75699">MSVTAKTNEFDLKNYTILIIDDNPTNLRVAFDYLEDCGFTILVSQDGESGLKRAKYAHPQIILLDVLMPGIDGFETCCRLKADQATKDIPVIFMTALSSTEDQVKGFEVGGVDYVTKPLQHEQLLTRIINYLRIQELTEKLQLQNQELKQQAIELAKAKEAAELASQAKSEFLSNMTHELRTPLNGILGYAQILQRDKTATHKQKHSIDLVYQCGTHLLNLINDILELSKIEARKMELLPKEIHFPTFLISVVEICRIKAQQKGISFIYQPSSYLPTGIVADEKRLRQVLINLLSNAIKFTDHGGVTFKVEVISKDKALQPPLPRIYRDQQEGEEGEEGKVITDKIMPLIGKAPQSPMVIIRFKIEDTGIGIKPEELEKIFLPFEQFGNSAIREQGTGLGLAISQKIVNIMGSCIQVESTCGKGSVFSVDLDLPTTTVMDKKNQFYTNTIVGFQGKVRKLLLVDDKPNNRSVIVNLLEPLGFELLEASNGVEGLKKATECNPDLIITDLVMPVMDGFEMMRRIRSSEQLKQILLIATSASVYELEQQPNQDLGWNDILSKPVNVEELLDKLKQHLQLEWVYEQYKPEVSNMKIESVEKVQPEVTVPPPPDVLAELYDLAKKGNMFAISKSAENLKELDDKFVTFAQTISNYANEFKLKQIRLLIEKYLEKN</sequence>
<feature type="domain" description="Histidine kinase" evidence="15">
    <location>
        <begin position="175"/>
        <end position="435"/>
    </location>
</feature>
<dbReference type="InterPro" id="IPR004358">
    <property type="entry name" value="Sig_transdc_His_kin-like_C"/>
</dbReference>
<evidence type="ECO:0000256" key="11">
    <source>
        <dbReference type="ARBA" id="ARBA00023012"/>
    </source>
</evidence>
<keyword evidence="14" id="KW-0175">Coiled coil</keyword>
<dbReference type="FunFam" id="1.10.287.130:FF:000004">
    <property type="entry name" value="Ethylene receptor 1"/>
    <property type="match status" value="1"/>
</dbReference>